<dbReference type="PANTHER" id="PTHR37534:SF20">
    <property type="entry name" value="PRO1A C6 ZINK-FINGER PROTEIN"/>
    <property type="match status" value="1"/>
</dbReference>
<dbReference type="EMBL" id="JAPDRK010000001">
    <property type="protein sequence ID" value="KAJ9616965.1"/>
    <property type="molecule type" value="Genomic_DNA"/>
</dbReference>
<dbReference type="InterPro" id="IPR021858">
    <property type="entry name" value="Fun_TF"/>
</dbReference>
<protein>
    <submittedName>
        <fullName evidence="3">Uncharacterized protein</fullName>
    </submittedName>
</protein>
<dbReference type="Pfam" id="PF11951">
    <property type="entry name" value="Fungal_trans_2"/>
    <property type="match status" value="1"/>
</dbReference>
<dbReference type="AlphaFoldDB" id="A0AA38XNX8"/>
<keyword evidence="2" id="KW-0539">Nucleus</keyword>
<dbReference type="PANTHER" id="PTHR37534">
    <property type="entry name" value="TRANSCRIPTIONAL ACTIVATOR PROTEIN UGA3"/>
    <property type="match status" value="1"/>
</dbReference>
<evidence type="ECO:0000313" key="4">
    <source>
        <dbReference type="Proteomes" id="UP001172673"/>
    </source>
</evidence>
<evidence type="ECO:0000313" key="3">
    <source>
        <dbReference type="EMBL" id="KAJ9616965.1"/>
    </source>
</evidence>
<evidence type="ECO:0000256" key="2">
    <source>
        <dbReference type="ARBA" id="ARBA00023242"/>
    </source>
</evidence>
<organism evidence="3 4">
    <name type="scientific">Cladophialophora chaetospira</name>
    <dbReference type="NCBI Taxonomy" id="386627"/>
    <lineage>
        <taxon>Eukaryota</taxon>
        <taxon>Fungi</taxon>
        <taxon>Dikarya</taxon>
        <taxon>Ascomycota</taxon>
        <taxon>Pezizomycotina</taxon>
        <taxon>Eurotiomycetes</taxon>
        <taxon>Chaetothyriomycetidae</taxon>
        <taxon>Chaetothyriales</taxon>
        <taxon>Herpotrichiellaceae</taxon>
        <taxon>Cladophialophora</taxon>
    </lineage>
</organism>
<dbReference type="Proteomes" id="UP001172673">
    <property type="component" value="Unassembled WGS sequence"/>
</dbReference>
<evidence type="ECO:0000256" key="1">
    <source>
        <dbReference type="ARBA" id="ARBA00004123"/>
    </source>
</evidence>
<sequence>MAQHIKAEIMQRAAARKEKQCFVQVMPVDGSQCLEPTPLPHSDPSISEELNVTSAALNLPGLSDTDIYFTSLYLDTVFAFIFPWYEISGLSGGRSWLLSMLLDNKAIFHSAISLSSYFFTLVLAKDASHTRRMPCGQHLWNTLGRHMDLSLQMIKQDMEDLGNAGTQTDVFREARLVGGIVQLLIFESAMTRGSDWEMHLAAALDVFSKIFQTHGIQEGNLNLESVLLAISRPSIFDGLKLGFRVWNADQAAFQFFAAVLLFVDILSSTSLQKSPRLRHCYPQLIDDGDADCAQDRKGYHLLHMEQYIGCQGWVLLLIGEISALDAWKGGFESETYTAAETFKNRAMELELRLQRGISSLEGTQSAMKTGGAPGYLRPYDQQDTTNRGQERNIATSIWSHATGIYLALVTKGWHPENSAIRHHVQYVLAFLGQVSSQACLRNLVWPLCVAGCVASADQEEAFRAIGPALGPLQAFGTMSQALRIMECVWQRRDQLEESWTIADCVGTLGYKVLLV</sequence>
<keyword evidence="4" id="KW-1185">Reference proteome</keyword>
<comment type="caution">
    <text evidence="3">The sequence shown here is derived from an EMBL/GenBank/DDBJ whole genome shotgun (WGS) entry which is preliminary data.</text>
</comment>
<reference evidence="3" key="1">
    <citation type="submission" date="2022-10" db="EMBL/GenBank/DDBJ databases">
        <title>Culturing micro-colonial fungi from biological soil crusts in the Mojave desert and describing Neophaeococcomyces mojavensis, and introducing the new genera and species Taxawa tesnikishii.</title>
        <authorList>
            <person name="Kurbessoian T."/>
            <person name="Stajich J.E."/>
        </authorList>
    </citation>
    <scope>NUCLEOTIDE SEQUENCE</scope>
    <source>
        <strain evidence="3">TK_41</strain>
    </source>
</reference>
<gene>
    <name evidence="3" type="ORF">H2200_000685</name>
</gene>
<name>A0AA38XNX8_9EURO</name>
<proteinExistence type="predicted"/>
<accession>A0AA38XNX8</accession>
<comment type="subcellular location">
    <subcellularLocation>
        <location evidence="1">Nucleus</location>
    </subcellularLocation>
</comment>
<dbReference type="GO" id="GO:0005634">
    <property type="term" value="C:nucleus"/>
    <property type="evidence" value="ECO:0007669"/>
    <property type="project" value="UniProtKB-SubCell"/>
</dbReference>